<feature type="region of interest" description="Disordered" evidence="13">
    <location>
        <begin position="614"/>
        <end position="634"/>
    </location>
</feature>
<keyword evidence="5 11" id="KW-0403">Intermediate filament</keyword>
<dbReference type="SMART" id="SM01391">
    <property type="entry name" value="Filament"/>
    <property type="match status" value="1"/>
</dbReference>
<keyword evidence="7" id="KW-0539">Nucleus</keyword>
<dbReference type="InterPro" id="IPR018039">
    <property type="entry name" value="IF_conserved"/>
</dbReference>
<dbReference type="SUPFAM" id="SSF74853">
    <property type="entry name" value="Lamin A/C globular tail domain"/>
    <property type="match status" value="1"/>
</dbReference>
<evidence type="ECO:0000313" key="17">
    <source>
        <dbReference type="Proteomes" id="UP000694397"/>
    </source>
</evidence>
<evidence type="ECO:0000256" key="9">
    <source>
        <dbReference type="ARBA" id="ARBA00023289"/>
    </source>
</evidence>
<evidence type="ECO:0000256" key="11">
    <source>
        <dbReference type="RuleBase" id="RU000685"/>
    </source>
</evidence>
<feature type="region of interest" description="Disordered" evidence="13">
    <location>
        <begin position="380"/>
        <end position="422"/>
    </location>
</feature>
<dbReference type="InterPro" id="IPR039008">
    <property type="entry name" value="IF_rod_dom"/>
</dbReference>
<keyword evidence="6 12" id="KW-0175">Coiled coil</keyword>
<reference evidence="16" key="2">
    <citation type="submission" date="2025-08" db="UniProtKB">
        <authorList>
            <consortium name="Ensembl"/>
        </authorList>
    </citation>
    <scope>IDENTIFICATION</scope>
</reference>
<gene>
    <name evidence="16" type="primary">LMNA</name>
</gene>
<protein>
    <submittedName>
        <fullName evidence="16">Lamin A/C</fullName>
    </submittedName>
</protein>
<dbReference type="PROSITE" id="PS51842">
    <property type="entry name" value="IF_ROD_2"/>
    <property type="match status" value="1"/>
</dbReference>
<evidence type="ECO:0000256" key="6">
    <source>
        <dbReference type="ARBA" id="ARBA00023054"/>
    </source>
</evidence>
<evidence type="ECO:0000256" key="4">
    <source>
        <dbReference type="ARBA" id="ARBA00022553"/>
    </source>
</evidence>
<dbReference type="PROSITE" id="PS51841">
    <property type="entry name" value="LTD"/>
    <property type="match status" value="1"/>
</dbReference>
<comment type="similarity">
    <text evidence="11">Belongs to the intermediate filament family.</text>
</comment>
<dbReference type="GO" id="GO:0016363">
    <property type="term" value="C:nuclear matrix"/>
    <property type="evidence" value="ECO:0007669"/>
    <property type="project" value="UniProtKB-SubCell"/>
</dbReference>
<dbReference type="GO" id="GO:0051664">
    <property type="term" value="P:nuclear pore localization"/>
    <property type="evidence" value="ECO:0007669"/>
    <property type="project" value="TreeGrafter"/>
</dbReference>
<dbReference type="PANTHER" id="PTHR45721:SF5">
    <property type="entry name" value="PRELAMIN-A_C"/>
    <property type="match status" value="1"/>
</dbReference>
<keyword evidence="9" id="KW-0636">Prenylation</keyword>
<comment type="subcellular location">
    <subcellularLocation>
        <location evidence="10">Nucleus lamina</location>
    </subcellularLocation>
    <subcellularLocation>
        <location evidence="1">Nucleus matrix</location>
    </subcellularLocation>
    <subcellularLocation>
        <location evidence="2">Nucleus</location>
        <location evidence="2">Nucleoplasm</location>
    </subcellularLocation>
</comment>
<keyword evidence="8" id="KW-0449">Lipoprotein</keyword>
<dbReference type="PROSITE" id="PS00226">
    <property type="entry name" value="IF_ROD_1"/>
    <property type="match status" value="1"/>
</dbReference>
<dbReference type="OrthoDB" id="2123794at2759"/>
<name>A0A8C9SWQ7_SCLFO</name>
<evidence type="ECO:0000313" key="16">
    <source>
        <dbReference type="Ensembl" id="ENSSFOP00015039682.1"/>
    </source>
</evidence>
<feature type="domain" description="LTD" evidence="14">
    <location>
        <begin position="426"/>
        <end position="543"/>
    </location>
</feature>
<reference evidence="16" key="3">
    <citation type="submission" date="2025-09" db="UniProtKB">
        <authorList>
            <consortium name="Ensembl"/>
        </authorList>
    </citation>
    <scope>IDENTIFICATION</scope>
</reference>
<dbReference type="GeneTree" id="ENSGT00940000157244"/>
<dbReference type="Proteomes" id="UP000694397">
    <property type="component" value="Chromosome 23"/>
</dbReference>
<feature type="compositionally biased region" description="Polar residues" evidence="13">
    <location>
        <begin position="11"/>
        <end position="20"/>
    </location>
</feature>
<organism evidence="16 17">
    <name type="scientific">Scleropages formosus</name>
    <name type="common">Asian bonytongue</name>
    <name type="synonym">Osteoglossum formosum</name>
    <dbReference type="NCBI Taxonomy" id="113540"/>
    <lineage>
        <taxon>Eukaryota</taxon>
        <taxon>Metazoa</taxon>
        <taxon>Chordata</taxon>
        <taxon>Craniata</taxon>
        <taxon>Vertebrata</taxon>
        <taxon>Euteleostomi</taxon>
        <taxon>Actinopterygii</taxon>
        <taxon>Neopterygii</taxon>
        <taxon>Teleostei</taxon>
        <taxon>Osteoglossocephala</taxon>
        <taxon>Osteoglossomorpha</taxon>
        <taxon>Osteoglossiformes</taxon>
        <taxon>Osteoglossidae</taxon>
        <taxon>Scleropages</taxon>
    </lineage>
</organism>
<keyword evidence="3" id="KW-0488">Methylation</keyword>
<evidence type="ECO:0000256" key="12">
    <source>
        <dbReference type="SAM" id="Coils"/>
    </source>
</evidence>
<evidence type="ECO:0000256" key="3">
    <source>
        <dbReference type="ARBA" id="ARBA00022481"/>
    </source>
</evidence>
<dbReference type="GO" id="GO:0005654">
    <property type="term" value="C:nucleoplasm"/>
    <property type="evidence" value="ECO:0007669"/>
    <property type="project" value="UniProtKB-SubCell"/>
</dbReference>
<dbReference type="Gene3D" id="1.20.5.1160">
    <property type="entry name" value="Vasodilator-stimulated phosphoprotein"/>
    <property type="match status" value="1"/>
</dbReference>
<keyword evidence="17" id="KW-1185">Reference proteome</keyword>
<dbReference type="GO" id="GO:0005652">
    <property type="term" value="C:nuclear lamina"/>
    <property type="evidence" value="ECO:0007669"/>
    <property type="project" value="UniProtKB-SubCell"/>
</dbReference>
<dbReference type="Pfam" id="PF00932">
    <property type="entry name" value="LTD"/>
    <property type="match status" value="1"/>
</dbReference>
<feature type="domain" description="IF rod" evidence="15">
    <location>
        <begin position="27"/>
        <end position="383"/>
    </location>
</feature>
<evidence type="ECO:0000256" key="7">
    <source>
        <dbReference type="ARBA" id="ARBA00023242"/>
    </source>
</evidence>
<dbReference type="GO" id="GO:0005882">
    <property type="term" value="C:intermediate filament"/>
    <property type="evidence" value="ECO:0007669"/>
    <property type="project" value="UniProtKB-KW"/>
</dbReference>
<evidence type="ECO:0000259" key="15">
    <source>
        <dbReference type="PROSITE" id="PS51842"/>
    </source>
</evidence>
<feature type="coiled-coil region" evidence="12">
    <location>
        <begin position="24"/>
        <end position="365"/>
    </location>
</feature>
<sequence>METPGQKRVSRSGNSPLTPNRITRLQEKEDLSNLNDRLAAYIDKVRSLEVENAGLRMRITESETEVGRELSGMKAAYETELADARKTLDSVAKERARLQLELGKVREEYKELKARNTKKEADLEAAVARLKDLEALLNSKDAALTTALGEKRSLDAEARDLKAQLAKLEGSLSDAKKQLQDEMLRRVDAENRIQTLKEELEFQKNICNEELRESRRRHESRLVEMDSGRQRDYESKLAEALLEMRAQHEEQLKIYKAEIEKTFNSKLENARQSADRNSHLVGAAHEELQQTRMRMESVSAQLSQLQKQLVARDARVRELEESLSRERDATRRILADKEREMLEMRQRMQEQLDEYQELLDIKLALDMEICAYRKLLEGEEERLRLSPSPPPTRVTVSRTTGSGKKRRLNDTDSEASSTAGGAMARTRITQQASASGRVTVDEVDLEGKYVRLSNKADQDQFLGNWQVKRQVGSQPPIIYKFAAKFTLKAGQSVTIWAAGAGGTHNPPSDLVWKSQSSWGSGDQFQTMLISANGEEMAMRKVTRMLLQDDEDDEMAAHSTCGDGEYNLRSRTVVCGSCGHLGNPTVTGSSAVSSATVSRTFRSGGLPEGFISPSYVVGSNSPRQSGPRADSCSIM</sequence>
<dbReference type="Pfam" id="PF00038">
    <property type="entry name" value="Filament"/>
    <property type="match status" value="1"/>
</dbReference>
<feature type="compositionally biased region" description="Low complexity" evidence="13">
    <location>
        <begin position="393"/>
        <end position="402"/>
    </location>
</feature>
<evidence type="ECO:0000259" key="14">
    <source>
        <dbReference type="PROSITE" id="PS51841"/>
    </source>
</evidence>
<dbReference type="GO" id="GO:0005200">
    <property type="term" value="F:structural constituent of cytoskeleton"/>
    <property type="evidence" value="ECO:0007669"/>
    <property type="project" value="TreeGrafter"/>
</dbReference>
<dbReference type="SUPFAM" id="SSF64593">
    <property type="entry name" value="Intermediate filament protein, coiled coil region"/>
    <property type="match status" value="2"/>
</dbReference>
<evidence type="ECO:0000256" key="8">
    <source>
        <dbReference type="ARBA" id="ARBA00023288"/>
    </source>
</evidence>
<evidence type="ECO:0000256" key="2">
    <source>
        <dbReference type="ARBA" id="ARBA00004642"/>
    </source>
</evidence>
<dbReference type="Ensembl" id="ENSSFOT00015057095.1">
    <property type="protein sequence ID" value="ENSSFOP00015039682.1"/>
    <property type="gene ID" value="ENSSFOG00015008546.2"/>
</dbReference>
<evidence type="ECO:0000256" key="10">
    <source>
        <dbReference type="ARBA" id="ARBA00024186"/>
    </source>
</evidence>
<keyword evidence="4" id="KW-0597">Phosphoprotein</keyword>
<dbReference type="AlphaFoldDB" id="A0A8C9SWQ7"/>
<dbReference type="PANTHER" id="PTHR45721">
    <property type="entry name" value="LAMIN DM0-RELATED"/>
    <property type="match status" value="1"/>
</dbReference>
<dbReference type="Gene3D" id="2.60.40.1260">
    <property type="entry name" value="Lamin Tail domain"/>
    <property type="match status" value="1"/>
</dbReference>
<accession>A0A8C9SWQ7</accession>
<dbReference type="InterPro" id="IPR036415">
    <property type="entry name" value="Lamin_tail_dom_sf"/>
</dbReference>
<dbReference type="Gene3D" id="1.20.5.170">
    <property type="match status" value="1"/>
</dbReference>
<dbReference type="GO" id="GO:0031507">
    <property type="term" value="P:heterochromatin formation"/>
    <property type="evidence" value="ECO:0007669"/>
    <property type="project" value="TreeGrafter"/>
</dbReference>
<dbReference type="GO" id="GO:0006998">
    <property type="term" value="P:nuclear envelope organization"/>
    <property type="evidence" value="ECO:0007669"/>
    <property type="project" value="TreeGrafter"/>
</dbReference>
<reference evidence="16 17" key="1">
    <citation type="submission" date="2019-04" db="EMBL/GenBank/DDBJ databases">
        <authorList>
            <consortium name="Wellcome Sanger Institute Data Sharing"/>
        </authorList>
    </citation>
    <scope>NUCLEOTIDE SEQUENCE [LARGE SCALE GENOMIC DNA]</scope>
</reference>
<evidence type="ECO:0000256" key="1">
    <source>
        <dbReference type="ARBA" id="ARBA00004109"/>
    </source>
</evidence>
<dbReference type="GO" id="GO:0007097">
    <property type="term" value="P:nuclear migration"/>
    <property type="evidence" value="ECO:0007669"/>
    <property type="project" value="TreeGrafter"/>
</dbReference>
<dbReference type="GO" id="GO:0090435">
    <property type="term" value="P:protein localization to nuclear envelope"/>
    <property type="evidence" value="ECO:0007669"/>
    <property type="project" value="TreeGrafter"/>
</dbReference>
<feature type="region of interest" description="Disordered" evidence="13">
    <location>
        <begin position="1"/>
        <end position="20"/>
    </location>
</feature>
<dbReference type="InterPro" id="IPR001322">
    <property type="entry name" value="Lamin_tail_dom"/>
</dbReference>
<evidence type="ECO:0000256" key="5">
    <source>
        <dbReference type="ARBA" id="ARBA00022754"/>
    </source>
</evidence>
<proteinExistence type="inferred from homology"/>
<evidence type="ECO:0000256" key="13">
    <source>
        <dbReference type="SAM" id="MobiDB-lite"/>
    </source>
</evidence>